<comment type="caution">
    <text evidence="2">The sequence shown here is derived from an EMBL/GenBank/DDBJ whole genome shotgun (WGS) entry which is preliminary data.</text>
</comment>
<feature type="region of interest" description="Disordered" evidence="1">
    <location>
        <begin position="184"/>
        <end position="207"/>
    </location>
</feature>
<dbReference type="RefSeq" id="XP_037213239.1">
    <property type="nucleotide sequence ID" value="XM_037370238.1"/>
</dbReference>
<organism evidence="2 3">
    <name type="scientific">Mycena indigotica</name>
    <dbReference type="NCBI Taxonomy" id="2126181"/>
    <lineage>
        <taxon>Eukaryota</taxon>
        <taxon>Fungi</taxon>
        <taxon>Dikarya</taxon>
        <taxon>Basidiomycota</taxon>
        <taxon>Agaricomycotina</taxon>
        <taxon>Agaricomycetes</taxon>
        <taxon>Agaricomycetidae</taxon>
        <taxon>Agaricales</taxon>
        <taxon>Marasmiineae</taxon>
        <taxon>Mycenaceae</taxon>
        <taxon>Mycena</taxon>
    </lineage>
</organism>
<dbReference type="GeneID" id="59352754"/>
<gene>
    <name evidence="2" type="ORF">MIND_01382000</name>
</gene>
<dbReference type="OrthoDB" id="3223099at2759"/>
<protein>
    <recommendedName>
        <fullName evidence="4">BTB domain-containing protein</fullName>
    </recommendedName>
</protein>
<dbReference type="EMBL" id="JACAZF010000017">
    <property type="protein sequence ID" value="KAF7289208.1"/>
    <property type="molecule type" value="Genomic_DNA"/>
</dbReference>
<accession>A0A8H6RYV3</accession>
<name>A0A8H6RYV3_9AGAR</name>
<feature type="compositionally biased region" description="Low complexity" evidence="1">
    <location>
        <begin position="41"/>
        <end position="50"/>
    </location>
</feature>
<proteinExistence type="predicted"/>
<sequence length="525" mass="57727">MSVNRQRQVNMMPRGPSSAARYLVDAERGRSLSRSSHHSSDSSSAVLVGATPSPELVKPPSPFSYAPSPVPVVGELEQPYVVYESPASISPPYRAYAVGNGHDEDVSPIATSYRRRSPSVASVTDLASQVQATSLEATPSDSQSRIRIGYNVSLRPSRAASPEYYDYSSPQVVTVDAPLTPVVPNSLPPPMPESHSSSQSRWHYPPSEHIQSPTLTPTLPSVLAAPVSNDQGIGCYPNAAPKPIRPVLLTSSSSSSESSVSRTHSPIVAPRRKVSTVKISPHTIAPEPVAIPTAGPFTWPSSQPQPHAPQTQDYYGGWQTASHPSAYPVWGNYTSQSYYGNFDENVPVKPERHPRFWFADGTVVFVAQGTEYRVHQFLLKDMYPMFYQHQPKKMLDQFFSVLYPSEYTEHDCKTAEDWIAILPIACHHPKVLRLAVQQLAKTASAVDKIHLARTSYHAFGKSIDLDVAGAYMELALRKEPFTDAEADKLGLEGVMRVAKVKHELAENLEAYLDKEKVREMVTALL</sequence>
<evidence type="ECO:0000256" key="1">
    <source>
        <dbReference type="SAM" id="MobiDB-lite"/>
    </source>
</evidence>
<keyword evidence="3" id="KW-1185">Reference proteome</keyword>
<evidence type="ECO:0000313" key="2">
    <source>
        <dbReference type="EMBL" id="KAF7289208.1"/>
    </source>
</evidence>
<evidence type="ECO:0008006" key="4">
    <source>
        <dbReference type="Google" id="ProtNLM"/>
    </source>
</evidence>
<dbReference type="AlphaFoldDB" id="A0A8H6RYV3"/>
<feature type="region of interest" description="Disordered" evidence="1">
    <location>
        <begin position="1"/>
        <end position="53"/>
    </location>
</feature>
<evidence type="ECO:0000313" key="3">
    <source>
        <dbReference type="Proteomes" id="UP000636479"/>
    </source>
</evidence>
<reference evidence="2" key="1">
    <citation type="submission" date="2020-05" db="EMBL/GenBank/DDBJ databases">
        <title>Mycena genomes resolve the evolution of fungal bioluminescence.</title>
        <authorList>
            <person name="Tsai I.J."/>
        </authorList>
    </citation>
    <scope>NUCLEOTIDE SEQUENCE</scope>
    <source>
        <strain evidence="2">171206Taipei</strain>
    </source>
</reference>
<dbReference type="Proteomes" id="UP000636479">
    <property type="component" value="Unassembled WGS sequence"/>
</dbReference>